<feature type="region of interest" description="Disordered" evidence="1">
    <location>
        <begin position="481"/>
        <end position="515"/>
    </location>
</feature>
<organism evidence="3 4">
    <name type="scientific">Kockovaella imperatae</name>
    <dbReference type="NCBI Taxonomy" id="4999"/>
    <lineage>
        <taxon>Eukaryota</taxon>
        <taxon>Fungi</taxon>
        <taxon>Dikarya</taxon>
        <taxon>Basidiomycota</taxon>
        <taxon>Agaricomycotina</taxon>
        <taxon>Tremellomycetes</taxon>
        <taxon>Tremellales</taxon>
        <taxon>Cuniculitremaceae</taxon>
        <taxon>Kockovaella</taxon>
    </lineage>
</organism>
<name>A0A1Y1UJZ5_9TREE</name>
<dbReference type="AlphaFoldDB" id="A0A1Y1UJZ5"/>
<dbReference type="PROSITE" id="PS50800">
    <property type="entry name" value="SAP"/>
    <property type="match status" value="1"/>
</dbReference>
<sequence>MVEADQLDVASLKVADLKEELKKRGLSVTGLKKDLAERLQDAQDRDLTGITEDSEPTGEIKDDAEALGGSSSDPHEQERVEEEKVDGEHKEEGGATKPPSPRVQDLEKPPPVSKEVTPTPLEPENAAISPHATAVVEDGKGVGDAMLEGDDVKMDTEDSEKGAEISDSNPSEDGATALKSSAKTNGHGPEVPRATRQDDGDTSDQPQASGSRSPRPDARTRAPSPGSKPAKRAREEDNSAPVKRSKSTYTTPLPVSLSHLIHPPTSNLYITNLRRPLLIPALHDYLLPARHPADLLPPPKAPFASLDHPGLWLSGVKDHAYATYPSVEDALETAEKIEGATWPEDTGGTLRVQFVPDEELKSLVEREEFAWANGRQKLSLHIKDGDEGYSFELVGGGSIGARGAAGSEASFRGLAGRQPPRGPASIPLSGANSIRAPTGPSAGTGGSRGDLAIRGRGAGYGYPSGLGRNDGAAGASRYGGKLGAGPGVEGRIANPMKRTSTRPFLFYREGPGGES</sequence>
<proteinExistence type="predicted"/>
<reference evidence="3 4" key="1">
    <citation type="submission" date="2017-03" db="EMBL/GenBank/DDBJ databases">
        <title>Widespread Adenine N6-methylation of Active Genes in Fungi.</title>
        <authorList>
            <consortium name="DOE Joint Genome Institute"/>
            <person name="Mondo S.J."/>
            <person name="Dannebaum R.O."/>
            <person name="Kuo R.C."/>
            <person name="Louie K.B."/>
            <person name="Bewick A.J."/>
            <person name="Labutti K."/>
            <person name="Haridas S."/>
            <person name="Kuo A."/>
            <person name="Salamov A."/>
            <person name="Ahrendt S.R."/>
            <person name="Lau R."/>
            <person name="Bowen B.P."/>
            <person name="Lipzen A."/>
            <person name="Sullivan W."/>
            <person name="Andreopoulos W.B."/>
            <person name="Clum A."/>
            <person name="Lindquist E."/>
            <person name="Daum C."/>
            <person name="Northen T.R."/>
            <person name="Ramamoorthy G."/>
            <person name="Schmitz R.J."/>
            <person name="Gryganskyi A."/>
            <person name="Culley D."/>
            <person name="Magnuson J."/>
            <person name="James T.Y."/>
            <person name="O'Malley M.A."/>
            <person name="Stajich J.E."/>
            <person name="Spatafora J.W."/>
            <person name="Visel A."/>
            <person name="Grigoriev I.V."/>
        </authorList>
    </citation>
    <scope>NUCLEOTIDE SEQUENCE [LARGE SCALE GENOMIC DNA]</scope>
    <source>
        <strain evidence="3 4">NRRL Y-17943</strain>
    </source>
</reference>
<dbReference type="GeneID" id="33555894"/>
<dbReference type="RefSeq" id="XP_021872231.1">
    <property type="nucleotide sequence ID" value="XM_022014086.1"/>
</dbReference>
<feature type="region of interest" description="Disordered" evidence="1">
    <location>
        <begin position="412"/>
        <end position="453"/>
    </location>
</feature>
<protein>
    <recommendedName>
        <fullName evidence="2">SAP domain-containing protein</fullName>
    </recommendedName>
</protein>
<comment type="caution">
    <text evidence="3">The sequence shown here is derived from an EMBL/GenBank/DDBJ whole genome shotgun (WGS) entry which is preliminary data.</text>
</comment>
<dbReference type="InterPro" id="IPR034257">
    <property type="entry name" value="Acinus_RRM"/>
</dbReference>
<dbReference type="PANTHER" id="PTHR47031">
    <property type="entry name" value="SAP DNA-BINDING DOMAIN-CONTAINING PROTEIN"/>
    <property type="match status" value="1"/>
</dbReference>
<dbReference type="InterPro" id="IPR003034">
    <property type="entry name" value="SAP_dom"/>
</dbReference>
<dbReference type="Proteomes" id="UP000193218">
    <property type="component" value="Unassembled WGS sequence"/>
</dbReference>
<dbReference type="CDD" id="cd12432">
    <property type="entry name" value="RRM_ACINU"/>
    <property type="match status" value="1"/>
</dbReference>
<dbReference type="STRING" id="4999.A0A1Y1UJZ5"/>
<dbReference type="Gene3D" id="1.10.720.30">
    <property type="entry name" value="SAP domain"/>
    <property type="match status" value="1"/>
</dbReference>
<dbReference type="SUPFAM" id="SSF68906">
    <property type="entry name" value="SAP domain"/>
    <property type="match status" value="1"/>
</dbReference>
<dbReference type="EMBL" id="NBSH01000004">
    <property type="protein sequence ID" value="ORX38309.1"/>
    <property type="molecule type" value="Genomic_DNA"/>
</dbReference>
<feature type="region of interest" description="Disordered" evidence="1">
    <location>
        <begin position="39"/>
        <end position="261"/>
    </location>
</feature>
<dbReference type="PANTHER" id="PTHR47031:SF3">
    <property type="entry name" value="SAP DOMAIN-CONTAINING PROTEIN"/>
    <property type="match status" value="1"/>
</dbReference>
<dbReference type="InterPro" id="IPR036361">
    <property type="entry name" value="SAP_dom_sf"/>
</dbReference>
<dbReference type="Pfam" id="PF02037">
    <property type="entry name" value="SAP"/>
    <property type="match status" value="1"/>
</dbReference>
<dbReference type="OrthoDB" id="5348404at2759"/>
<feature type="compositionally biased region" description="Basic and acidic residues" evidence="1">
    <location>
        <begin position="73"/>
        <end position="94"/>
    </location>
</feature>
<evidence type="ECO:0000259" key="2">
    <source>
        <dbReference type="PROSITE" id="PS50800"/>
    </source>
</evidence>
<accession>A0A1Y1UJZ5</accession>
<evidence type="ECO:0000256" key="1">
    <source>
        <dbReference type="SAM" id="MobiDB-lite"/>
    </source>
</evidence>
<keyword evidence="4" id="KW-1185">Reference proteome</keyword>
<feature type="compositionally biased region" description="Basic and acidic residues" evidence="1">
    <location>
        <begin position="150"/>
        <end position="164"/>
    </location>
</feature>
<gene>
    <name evidence="3" type="ORF">BD324DRAFT_607843</name>
</gene>
<feature type="compositionally biased region" description="Polar residues" evidence="1">
    <location>
        <begin position="203"/>
        <end position="212"/>
    </location>
</feature>
<dbReference type="InParanoid" id="A0A1Y1UJZ5"/>
<evidence type="ECO:0000313" key="4">
    <source>
        <dbReference type="Proteomes" id="UP000193218"/>
    </source>
</evidence>
<evidence type="ECO:0000313" key="3">
    <source>
        <dbReference type="EMBL" id="ORX38309.1"/>
    </source>
</evidence>
<dbReference type="SMART" id="SM00513">
    <property type="entry name" value="SAP"/>
    <property type="match status" value="1"/>
</dbReference>
<feature type="domain" description="SAP" evidence="2">
    <location>
        <begin position="9"/>
        <end position="43"/>
    </location>
</feature>